<sequence length="452" mass="50097">MPNALVIDDQTESLLQLSEVFSDAGFHVETASDLKTARDRLLKQLPEIAIINLQVGDDESEEEAFRVFGRADLGQVMEIYLVSDSTDHHRAARGMQIGASDFFERPVDLERLRANLDRFLAEMESDPDPDSDANVHKSGRGLLKGESPAMQRVYRLVRKVAPTEVTVLVVGESGCGKELISRSIHELSNRADGPFVAMNCGAISGELIESELFGHTKGAFTGAHAAHTGFFERARGGTLLLDEITEMDLELQVKLLRVLETRTIRRVGGEKDIEIDVRLIAATNRDPEEAIAEGALREDLYYRLAEFPMRVPPLRERGDDIVLLAEFFLAEQVERNGIDKALSDEVKELLRLHQWPGNVRELKNAVARAYIIAGPEIVADDLPGSVPAGGALSGDYVRIPVGSPLEVAERRVILATLEHFENDKPRAADALGISLKTLYNRLKKYQRRESAD</sequence>
<dbReference type="Pfam" id="PF00158">
    <property type="entry name" value="Sigma54_activat"/>
    <property type="match status" value="1"/>
</dbReference>
<dbReference type="InterPro" id="IPR002197">
    <property type="entry name" value="HTH_Fis"/>
</dbReference>
<comment type="caution">
    <text evidence="10">The sequence shown here is derived from an EMBL/GenBank/DDBJ whole genome shotgun (WGS) entry which is preliminary data.</text>
</comment>
<dbReference type="GO" id="GO:0006355">
    <property type="term" value="P:regulation of DNA-templated transcription"/>
    <property type="evidence" value="ECO:0007669"/>
    <property type="project" value="InterPro"/>
</dbReference>
<keyword evidence="5" id="KW-0804">Transcription</keyword>
<dbReference type="InterPro" id="IPR025944">
    <property type="entry name" value="Sigma_54_int_dom_CS"/>
</dbReference>
<dbReference type="Gene3D" id="3.40.50.2300">
    <property type="match status" value="1"/>
</dbReference>
<evidence type="ECO:0000256" key="5">
    <source>
        <dbReference type="ARBA" id="ARBA00023163"/>
    </source>
</evidence>
<dbReference type="Gene3D" id="3.40.50.300">
    <property type="entry name" value="P-loop containing nucleotide triphosphate hydrolases"/>
    <property type="match status" value="1"/>
</dbReference>
<feature type="domain" description="Sigma-54 factor interaction" evidence="8">
    <location>
        <begin position="143"/>
        <end position="371"/>
    </location>
</feature>
<dbReference type="InterPro" id="IPR009057">
    <property type="entry name" value="Homeodomain-like_sf"/>
</dbReference>
<dbReference type="SMART" id="SM00382">
    <property type="entry name" value="AAA"/>
    <property type="match status" value="1"/>
</dbReference>
<dbReference type="CDD" id="cd00156">
    <property type="entry name" value="REC"/>
    <property type="match status" value="1"/>
</dbReference>
<dbReference type="Pfam" id="PF25601">
    <property type="entry name" value="AAA_lid_14"/>
    <property type="match status" value="1"/>
</dbReference>
<evidence type="ECO:0000313" key="10">
    <source>
        <dbReference type="EMBL" id="MEJ8566070.1"/>
    </source>
</evidence>
<dbReference type="CDD" id="cd00009">
    <property type="entry name" value="AAA"/>
    <property type="match status" value="1"/>
</dbReference>
<evidence type="ECO:0000313" key="11">
    <source>
        <dbReference type="Proteomes" id="UP001359886"/>
    </source>
</evidence>
<dbReference type="PROSITE" id="PS50045">
    <property type="entry name" value="SIGMA54_INTERACT_4"/>
    <property type="match status" value="1"/>
</dbReference>
<dbReference type="SUPFAM" id="SSF46689">
    <property type="entry name" value="Homeodomain-like"/>
    <property type="match status" value="1"/>
</dbReference>
<evidence type="ECO:0000259" key="9">
    <source>
        <dbReference type="PROSITE" id="PS50110"/>
    </source>
</evidence>
<protein>
    <submittedName>
        <fullName evidence="10">Sigma-54 dependent transcriptional regulator</fullName>
    </submittedName>
</protein>
<dbReference type="InterPro" id="IPR027417">
    <property type="entry name" value="P-loop_NTPase"/>
</dbReference>
<dbReference type="Proteomes" id="UP001359886">
    <property type="component" value="Unassembled WGS sequence"/>
</dbReference>
<evidence type="ECO:0000259" key="8">
    <source>
        <dbReference type="PROSITE" id="PS50045"/>
    </source>
</evidence>
<organism evidence="10 11">
    <name type="scientific">Elongatibacter sediminis</name>
    <dbReference type="NCBI Taxonomy" id="3119006"/>
    <lineage>
        <taxon>Bacteria</taxon>
        <taxon>Pseudomonadati</taxon>
        <taxon>Pseudomonadota</taxon>
        <taxon>Gammaproteobacteria</taxon>
        <taxon>Chromatiales</taxon>
        <taxon>Wenzhouxiangellaceae</taxon>
        <taxon>Elongatibacter</taxon>
    </lineage>
</organism>
<dbReference type="Pfam" id="PF02954">
    <property type="entry name" value="HTH_8"/>
    <property type="match status" value="1"/>
</dbReference>
<dbReference type="AlphaFoldDB" id="A0AAW9RBH7"/>
<dbReference type="InterPro" id="IPR003593">
    <property type="entry name" value="AAA+_ATPase"/>
</dbReference>
<evidence type="ECO:0000256" key="2">
    <source>
        <dbReference type="ARBA" id="ARBA00022840"/>
    </source>
</evidence>
<dbReference type="GO" id="GO:0043565">
    <property type="term" value="F:sequence-specific DNA binding"/>
    <property type="evidence" value="ECO:0007669"/>
    <property type="project" value="InterPro"/>
</dbReference>
<dbReference type="SUPFAM" id="SSF52172">
    <property type="entry name" value="CheY-like"/>
    <property type="match status" value="1"/>
</dbReference>
<dbReference type="RefSeq" id="WP_354693394.1">
    <property type="nucleotide sequence ID" value="NZ_JAZHOG010000001.1"/>
</dbReference>
<name>A0AAW9RBH7_9GAMM</name>
<dbReference type="SUPFAM" id="SSF52540">
    <property type="entry name" value="P-loop containing nucleoside triphosphate hydrolases"/>
    <property type="match status" value="1"/>
</dbReference>
<dbReference type="GO" id="GO:0000160">
    <property type="term" value="P:phosphorelay signal transduction system"/>
    <property type="evidence" value="ECO:0007669"/>
    <property type="project" value="InterPro"/>
</dbReference>
<proteinExistence type="predicted"/>
<dbReference type="FunFam" id="3.40.50.300:FF:000006">
    <property type="entry name" value="DNA-binding transcriptional regulator NtrC"/>
    <property type="match status" value="1"/>
</dbReference>
<accession>A0AAW9RBH7</accession>
<dbReference type="PANTHER" id="PTHR32071:SF117">
    <property type="entry name" value="PTS-DEPENDENT DIHYDROXYACETONE KINASE OPERON REGULATORY PROTEIN-RELATED"/>
    <property type="match status" value="1"/>
</dbReference>
<keyword evidence="1" id="KW-0547">Nucleotide-binding</keyword>
<dbReference type="InterPro" id="IPR001789">
    <property type="entry name" value="Sig_transdc_resp-reg_receiver"/>
</dbReference>
<dbReference type="PROSITE" id="PS00688">
    <property type="entry name" value="SIGMA54_INTERACT_3"/>
    <property type="match status" value="1"/>
</dbReference>
<keyword evidence="3" id="KW-0805">Transcription regulation</keyword>
<dbReference type="PRINTS" id="PR01590">
    <property type="entry name" value="HTHFIS"/>
</dbReference>
<evidence type="ECO:0000256" key="7">
    <source>
        <dbReference type="SAM" id="MobiDB-lite"/>
    </source>
</evidence>
<keyword evidence="4" id="KW-0238">DNA-binding</keyword>
<keyword evidence="11" id="KW-1185">Reference proteome</keyword>
<comment type="caution">
    <text evidence="6">Lacks conserved residue(s) required for the propagation of feature annotation.</text>
</comment>
<dbReference type="Gene3D" id="1.10.10.60">
    <property type="entry name" value="Homeodomain-like"/>
    <property type="match status" value="1"/>
</dbReference>
<dbReference type="Pfam" id="PF00072">
    <property type="entry name" value="Response_reg"/>
    <property type="match status" value="1"/>
</dbReference>
<feature type="region of interest" description="Disordered" evidence="7">
    <location>
        <begin position="123"/>
        <end position="142"/>
    </location>
</feature>
<dbReference type="InterPro" id="IPR011006">
    <property type="entry name" value="CheY-like_superfamily"/>
</dbReference>
<dbReference type="GO" id="GO:0005524">
    <property type="term" value="F:ATP binding"/>
    <property type="evidence" value="ECO:0007669"/>
    <property type="project" value="UniProtKB-KW"/>
</dbReference>
<evidence type="ECO:0000256" key="4">
    <source>
        <dbReference type="ARBA" id="ARBA00023125"/>
    </source>
</evidence>
<feature type="domain" description="Response regulatory" evidence="9">
    <location>
        <begin position="3"/>
        <end position="120"/>
    </location>
</feature>
<dbReference type="PROSITE" id="PS50110">
    <property type="entry name" value="RESPONSE_REGULATORY"/>
    <property type="match status" value="1"/>
</dbReference>
<evidence type="ECO:0000256" key="3">
    <source>
        <dbReference type="ARBA" id="ARBA00023015"/>
    </source>
</evidence>
<gene>
    <name evidence="10" type="ORF">V3330_00425</name>
</gene>
<dbReference type="SMART" id="SM00448">
    <property type="entry name" value="REC"/>
    <property type="match status" value="1"/>
</dbReference>
<dbReference type="EMBL" id="JAZHOG010000001">
    <property type="protein sequence ID" value="MEJ8566070.1"/>
    <property type="molecule type" value="Genomic_DNA"/>
</dbReference>
<evidence type="ECO:0000256" key="6">
    <source>
        <dbReference type="PROSITE-ProRule" id="PRU00169"/>
    </source>
</evidence>
<dbReference type="InterPro" id="IPR002078">
    <property type="entry name" value="Sigma_54_int"/>
</dbReference>
<evidence type="ECO:0000256" key="1">
    <source>
        <dbReference type="ARBA" id="ARBA00022741"/>
    </source>
</evidence>
<keyword evidence="2" id="KW-0067">ATP-binding</keyword>
<dbReference type="Gene3D" id="1.10.8.60">
    <property type="match status" value="1"/>
</dbReference>
<reference evidence="10 11" key="1">
    <citation type="submission" date="2024-02" db="EMBL/GenBank/DDBJ databases">
        <title>A novel Wenzhouxiangellaceae bacterium, isolated from coastal sediments.</title>
        <authorList>
            <person name="Du Z.-J."/>
            <person name="Ye Y.-Q."/>
            <person name="Zhang X.-Y."/>
        </authorList>
    </citation>
    <scope>NUCLEOTIDE SEQUENCE [LARGE SCALE GENOMIC DNA]</scope>
    <source>
        <strain evidence="10 11">CH-27</strain>
    </source>
</reference>
<dbReference type="InterPro" id="IPR058031">
    <property type="entry name" value="AAA_lid_NorR"/>
</dbReference>
<dbReference type="PANTHER" id="PTHR32071">
    <property type="entry name" value="TRANSCRIPTIONAL REGULATORY PROTEIN"/>
    <property type="match status" value="1"/>
</dbReference>